<dbReference type="Proteomes" id="UP000616151">
    <property type="component" value="Unassembled WGS sequence"/>
</dbReference>
<protein>
    <submittedName>
        <fullName evidence="1">ABC transporter ATP-binding protein</fullName>
    </submittedName>
</protein>
<keyword evidence="1" id="KW-0547">Nucleotide-binding</keyword>
<gene>
    <name evidence="1" type="ORF">JHL16_04125</name>
</gene>
<evidence type="ECO:0000313" key="1">
    <source>
        <dbReference type="EMBL" id="MBK1865527.1"/>
    </source>
</evidence>
<dbReference type="EMBL" id="JAENHL010000004">
    <property type="protein sequence ID" value="MBK1865527.1"/>
    <property type="molecule type" value="Genomic_DNA"/>
</dbReference>
<comment type="caution">
    <text evidence="1">The sequence shown here is derived from an EMBL/GenBank/DDBJ whole genome shotgun (WGS) entry which is preliminary data.</text>
</comment>
<proteinExistence type="predicted"/>
<keyword evidence="2" id="KW-1185">Reference proteome</keyword>
<reference evidence="1" key="1">
    <citation type="submission" date="2021-01" db="EMBL/GenBank/DDBJ databases">
        <authorList>
            <person name="Sun Q."/>
        </authorList>
    </citation>
    <scope>NUCLEOTIDE SEQUENCE</scope>
    <source>
        <strain evidence="1">YIM B02566</strain>
    </source>
</reference>
<organism evidence="1 2">
    <name type="scientific">Taklimakanibacter albus</name>
    <dbReference type="NCBI Taxonomy" id="2800327"/>
    <lineage>
        <taxon>Bacteria</taxon>
        <taxon>Pseudomonadati</taxon>
        <taxon>Pseudomonadota</taxon>
        <taxon>Alphaproteobacteria</taxon>
        <taxon>Hyphomicrobiales</taxon>
        <taxon>Aestuariivirgaceae</taxon>
        <taxon>Taklimakanibacter</taxon>
    </lineage>
</organism>
<sequence>MSPLLAIDGLTAGYGGLPIIDNINLLVAQKEIIVVIGPNGAGKSTVLKSVFALTSILSGSIRFADQEIAGIATQKLVPMGICAVPQTRNIFPSLTVRENLDIGTYAAPPRNRAQVEEGVLTLFPDLKQKLDQPAGELSGGQRQMVTLGRALMSEPKLLLLDEPTAGLSPAYLERIFDLILAIRQTGITILMVEQNARQALSIADRAYVLVNGRNFASDTGANLLANDEIRRSFLGGSRPS</sequence>
<evidence type="ECO:0000313" key="2">
    <source>
        <dbReference type="Proteomes" id="UP000616151"/>
    </source>
</evidence>
<name>A0ACC5QYQ0_9HYPH</name>
<accession>A0ACC5QYQ0</accession>
<keyword evidence="1" id="KW-0067">ATP-binding</keyword>